<sequence>MNAIAALGPAETTLLAVFSALMIAAGVQDALTMKISNKISILLILGFFIHAAVASIGPVEIAIRAATMIAIFAVLLVLHHHNLMGGGDVKLMSAGSLWFQAPEALFLYIGMTSIFGGLVTLALQFMRHTPMPLFVYRWDAFERWQKNFRYVPYGIGIAMGAITSQYLLLTPIMR</sequence>
<feature type="transmembrane region" description="Helical" evidence="6">
    <location>
        <begin position="150"/>
        <end position="169"/>
    </location>
</feature>
<dbReference type="PANTHER" id="PTHR36506:SF1">
    <property type="entry name" value="PREFLAGELLIN PEPTIDASE"/>
    <property type="match status" value="1"/>
</dbReference>
<comment type="subcellular location">
    <subcellularLocation>
        <location evidence="1">Cell membrane</location>
        <topology evidence="1">Multi-pass membrane protein</topology>
    </subcellularLocation>
</comment>
<evidence type="ECO:0000256" key="3">
    <source>
        <dbReference type="ARBA" id="ARBA00022692"/>
    </source>
</evidence>
<evidence type="ECO:0000256" key="5">
    <source>
        <dbReference type="ARBA" id="ARBA00023136"/>
    </source>
</evidence>
<evidence type="ECO:0000259" key="7">
    <source>
        <dbReference type="Pfam" id="PF01478"/>
    </source>
</evidence>
<keyword evidence="4 6" id="KW-1133">Transmembrane helix</keyword>
<keyword evidence="3 6" id="KW-0812">Transmembrane</keyword>
<proteinExistence type="predicted"/>
<keyword evidence="2" id="KW-1003">Cell membrane</keyword>
<organism evidence="8 9">
    <name type="scientific">Bosea massiliensis</name>
    <dbReference type="NCBI Taxonomy" id="151419"/>
    <lineage>
        <taxon>Bacteria</taxon>
        <taxon>Pseudomonadati</taxon>
        <taxon>Pseudomonadota</taxon>
        <taxon>Alphaproteobacteria</taxon>
        <taxon>Hyphomicrobiales</taxon>
        <taxon>Boseaceae</taxon>
        <taxon>Bosea</taxon>
    </lineage>
</organism>
<dbReference type="PANTHER" id="PTHR36506">
    <property type="entry name" value="PREFLAGELLIN PEPTIDASE"/>
    <property type="match status" value="1"/>
</dbReference>
<gene>
    <name evidence="8" type="ORF">ACFPN9_13090</name>
</gene>
<keyword evidence="5 6" id="KW-0472">Membrane</keyword>
<dbReference type="InterPro" id="IPR000045">
    <property type="entry name" value="Prepilin_IV_endopep_pep"/>
</dbReference>
<evidence type="ECO:0000256" key="2">
    <source>
        <dbReference type="ARBA" id="ARBA00022475"/>
    </source>
</evidence>
<comment type="caution">
    <text evidence="8">The sequence shown here is derived from an EMBL/GenBank/DDBJ whole genome shotgun (WGS) entry which is preliminary data.</text>
</comment>
<evidence type="ECO:0000256" key="4">
    <source>
        <dbReference type="ARBA" id="ARBA00022989"/>
    </source>
</evidence>
<feature type="transmembrane region" description="Helical" evidence="6">
    <location>
        <begin position="39"/>
        <end position="57"/>
    </location>
</feature>
<feature type="transmembrane region" description="Helical" evidence="6">
    <location>
        <begin position="63"/>
        <end position="84"/>
    </location>
</feature>
<dbReference type="EMBL" id="JBHSLU010000037">
    <property type="protein sequence ID" value="MFC5506192.1"/>
    <property type="molecule type" value="Genomic_DNA"/>
</dbReference>
<dbReference type="RefSeq" id="WP_377817163.1">
    <property type="nucleotide sequence ID" value="NZ_JBHSLU010000037.1"/>
</dbReference>
<dbReference type="InterPro" id="IPR052218">
    <property type="entry name" value="Preflagellin_Peptidase"/>
</dbReference>
<dbReference type="Pfam" id="PF01478">
    <property type="entry name" value="Peptidase_A24"/>
    <property type="match status" value="1"/>
</dbReference>
<name>A0ABW0P3C0_9HYPH</name>
<evidence type="ECO:0000313" key="9">
    <source>
        <dbReference type="Proteomes" id="UP001596060"/>
    </source>
</evidence>
<evidence type="ECO:0000313" key="8">
    <source>
        <dbReference type="EMBL" id="MFC5506192.1"/>
    </source>
</evidence>
<dbReference type="Gene3D" id="1.20.120.1220">
    <property type="match status" value="1"/>
</dbReference>
<reference evidence="9" key="1">
    <citation type="journal article" date="2019" name="Int. J. Syst. Evol. Microbiol.">
        <title>The Global Catalogue of Microorganisms (GCM) 10K type strain sequencing project: providing services to taxonomists for standard genome sequencing and annotation.</title>
        <authorList>
            <consortium name="The Broad Institute Genomics Platform"/>
            <consortium name="The Broad Institute Genome Sequencing Center for Infectious Disease"/>
            <person name="Wu L."/>
            <person name="Ma J."/>
        </authorList>
    </citation>
    <scope>NUCLEOTIDE SEQUENCE [LARGE SCALE GENOMIC DNA]</scope>
    <source>
        <strain evidence="9">CCUG 43117</strain>
    </source>
</reference>
<dbReference type="Proteomes" id="UP001596060">
    <property type="component" value="Unassembled WGS sequence"/>
</dbReference>
<evidence type="ECO:0000256" key="6">
    <source>
        <dbReference type="SAM" id="Phobius"/>
    </source>
</evidence>
<accession>A0ABW0P3C0</accession>
<keyword evidence="9" id="KW-1185">Reference proteome</keyword>
<feature type="transmembrane region" description="Helical" evidence="6">
    <location>
        <begin position="105"/>
        <end position="126"/>
    </location>
</feature>
<protein>
    <submittedName>
        <fullName evidence="8">Prepilin peptidase</fullName>
    </submittedName>
</protein>
<evidence type="ECO:0000256" key="1">
    <source>
        <dbReference type="ARBA" id="ARBA00004651"/>
    </source>
</evidence>
<feature type="domain" description="Prepilin type IV endopeptidase peptidase" evidence="7">
    <location>
        <begin position="17"/>
        <end position="120"/>
    </location>
</feature>
<feature type="transmembrane region" description="Helical" evidence="6">
    <location>
        <begin position="6"/>
        <end position="27"/>
    </location>
</feature>